<dbReference type="eggNOG" id="arCOG05625">
    <property type="taxonomic scope" value="Archaea"/>
</dbReference>
<protein>
    <submittedName>
        <fullName evidence="1">Uncharacterized protein</fullName>
    </submittedName>
</protein>
<name>G4RL77_THETK</name>
<sequence>MISSVLISERYPELPIKFKEREICVAASREGPQIADRCHDASYLVVKPYEGVLQAKDSLEPYGTGGREIEFIDFYMIDGLGISRYRLVNKGGRVSQRRLVEIDLFQGFVKSGLYGEVERAFENYLRGYSSTCIFGCLASLALAGFSENIYDIVRGMSKRGKIFYSPGVAIYLDVKGKVSAIVEIASPASHVELFRELVMEFFRESRGLHWAYMGRLAVSRPSLFLDIFMPRVVGRPP</sequence>
<accession>G4RL77</accession>
<dbReference type="AlphaFoldDB" id="G4RL77"/>
<dbReference type="GeneID" id="11262580"/>
<dbReference type="STRING" id="768679.TTX_1701"/>
<evidence type="ECO:0000313" key="2">
    <source>
        <dbReference type="Proteomes" id="UP000002654"/>
    </source>
</evidence>
<dbReference type="PATRIC" id="fig|768679.9.peg.1721"/>
<proteinExistence type="predicted"/>
<gene>
    <name evidence="1" type="ordered locus">TTX_1701</name>
</gene>
<reference evidence="1 2" key="1">
    <citation type="journal article" date="2011" name="PLoS ONE">
        <title>The complete genome sequence of Thermoproteus tenax: a physiologically versatile member of the Crenarchaeota.</title>
        <authorList>
            <person name="Siebers B."/>
            <person name="Zaparty M."/>
            <person name="Raddatz G."/>
            <person name="Tjaden B."/>
            <person name="Albers S.V."/>
            <person name="Bell S.D."/>
            <person name="Blombach F."/>
            <person name="Kletzin A."/>
            <person name="Kyrpides N."/>
            <person name="Lanz C."/>
            <person name="Plagens A."/>
            <person name="Rampp M."/>
            <person name="Rosinus A."/>
            <person name="von Jan M."/>
            <person name="Makarova K.S."/>
            <person name="Klenk H.P."/>
            <person name="Schuster S.C."/>
            <person name="Hensel R."/>
        </authorList>
    </citation>
    <scope>NUCLEOTIDE SEQUENCE [LARGE SCALE GENOMIC DNA]</scope>
    <source>
        <strain evidence="2">ATCC 35583 / DSM 2078 / JCM 9277 / NBRC 100435 / Kra 1</strain>
    </source>
</reference>
<organism evidence="1 2">
    <name type="scientific">Thermoproteus tenax (strain ATCC 35583 / DSM 2078 / JCM 9277 / NBRC 100435 / Kra 1)</name>
    <dbReference type="NCBI Taxonomy" id="768679"/>
    <lineage>
        <taxon>Archaea</taxon>
        <taxon>Thermoproteota</taxon>
        <taxon>Thermoprotei</taxon>
        <taxon>Thermoproteales</taxon>
        <taxon>Thermoproteaceae</taxon>
        <taxon>Thermoproteus</taxon>
    </lineage>
</organism>
<evidence type="ECO:0000313" key="1">
    <source>
        <dbReference type="EMBL" id="CCC82322.1"/>
    </source>
</evidence>
<dbReference type="KEGG" id="ttn:TTX_1701"/>
<dbReference type="RefSeq" id="WP_014127576.1">
    <property type="nucleotide sequence ID" value="NC_016070.1"/>
</dbReference>
<dbReference type="OrthoDB" id="28195at2157"/>
<keyword evidence="2" id="KW-1185">Reference proteome</keyword>
<dbReference type="EMBL" id="FN869859">
    <property type="protein sequence ID" value="CCC82322.1"/>
    <property type="molecule type" value="Genomic_DNA"/>
</dbReference>
<dbReference type="HOGENOM" id="CLU_1269972_0_0_2"/>
<dbReference type="Proteomes" id="UP000002654">
    <property type="component" value="Chromosome"/>
</dbReference>
<dbReference type="PaxDb" id="768679-TTX_1701"/>